<dbReference type="RefSeq" id="WP_379497142.1">
    <property type="nucleotide sequence ID" value="NZ_JBHSAO010000008.1"/>
</dbReference>
<keyword evidence="2" id="KW-1185">Reference proteome</keyword>
<dbReference type="Gene3D" id="3.30.110.170">
    <property type="entry name" value="Protein of unknown function (DUF541), domain 1"/>
    <property type="match status" value="1"/>
</dbReference>
<dbReference type="Proteomes" id="UP001595772">
    <property type="component" value="Unassembled WGS sequence"/>
</dbReference>
<gene>
    <name evidence="1" type="ORF">ACFOUV_12695</name>
</gene>
<organism evidence="1 2">
    <name type="scientific">Oceanobacillus longus</name>
    <dbReference type="NCBI Taxonomy" id="930120"/>
    <lineage>
        <taxon>Bacteria</taxon>
        <taxon>Bacillati</taxon>
        <taxon>Bacillota</taxon>
        <taxon>Bacilli</taxon>
        <taxon>Bacillales</taxon>
        <taxon>Bacillaceae</taxon>
        <taxon>Oceanobacillus</taxon>
    </lineage>
</organism>
<dbReference type="EMBL" id="JBHSAO010000008">
    <property type="protein sequence ID" value="MFC4024655.1"/>
    <property type="molecule type" value="Genomic_DNA"/>
</dbReference>
<proteinExistence type="predicted"/>
<sequence length="220" mass="24900">MYYPYVPHYRQPDSQQRIRTITVTGKGIVSVQPDIARIQLGVVTEGESLRQTQQENAQTMNQVIESLIALGISRENIQTTAYNIIPRYDYVDGQQVFRGYEVRNEITVETSIIEQTGTIIDDAVENGVNHVSNIQFTVQDRERIYQEALVSALEDARVTAQTIAQTMQLNLDPTPIRIVEEITDEPITYKTFAASVDSLTTPIEPGEIMIMAKVNVKFQY</sequence>
<comment type="caution">
    <text evidence="1">The sequence shown here is derived from an EMBL/GenBank/DDBJ whole genome shotgun (WGS) entry which is preliminary data.</text>
</comment>
<name>A0ABV8H1C5_9BACI</name>
<evidence type="ECO:0000313" key="1">
    <source>
        <dbReference type="EMBL" id="MFC4024655.1"/>
    </source>
</evidence>
<dbReference type="PANTHER" id="PTHR34387">
    <property type="entry name" value="SLR1258 PROTEIN"/>
    <property type="match status" value="1"/>
</dbReference>
<protein>
    <submittedName>
        <fullName evidence="1">SIMPL domain-containing protein</fullName>
    </submittedName>
</protein>
<dbReference type="InterPro" id="IPR052022">
    <property type="entry name" value="26kDa_periplasmic_antigen"/>
</dbReference>
<dbReference type="InterPro" id="IPR007497">
    <property type="entry name" value="SIMPL/DUF541"/>
</dbReference>
<dbReference type="Gene3D" id="3.30.70.2970">
    <property type="entry name" value="Protein of unknown function (DUF541), domain 2"/>
    <property type="match status" value="1"/>
</dbReference>
<dbReference type="PANTHER" id="PTHR34387:SF1">
    <property type="entry name" value="PERIPLASMIC IMMUNOGENIC PROTEIN"/>
    <property type="match status" value="1"/>
</dbReference>
<evidence type="ECO:0000313" key="2">
    <source>
        <dbReference type="Proteomes" id="UP001595772"/>
    </source>
</evidence>
<reference evidence="2" key="1">
    <citation type="journal article" date="2019" name="Int. J. Syst. Evol. Microbiol.">
        <title>The Global Catalogue of Microorganisms (GCM) 10K type strain sequencing project: providing services to taxonomists for standard genome sequencing and annotation.</title>
        <authorList>
            <consortium name="The Broad Institute Genomics Platform"/>
            <consortium name="The Broad Institute Genome Sequencing Center for Infectious Disease"/>
            <person name="Wu L."/>
            <person name="Ma J."/>
        </authorList>
    </citation>
    <scope>NUCLEOTIDE SEQUENCE [LARGE SCALE GENOMIC DNA]</scope>
    <source>
        <strain evidence="2">IBRC-M 10703</strain>
    </source>
</reference>
<dbReference type="Pfam" id="PF04402">
    <property type="entry name" value="SIMPL"/>
    <property type="match status" value="1"/>
</dbReference>
<accession>A0ABV8H1C5</accession>